<feature type="transmembrane region" description="Helical" evidence="4">
    <location>
        <begin position="105"/>
        <end position="126"/>
    </location>
</feature>
<feature type="transmembrane region" description="Helical" evidence="4">
    <location>
        <begin position="175"/>
        <end position="192"/>
    </location>
</feature>
<dbReference type="Pfam" id="PF07690">
    <property type="entry name" value="MFS_1"/>
    <property type="match status" value="1"/>
</dbReference>
<dbReference type="InterPro" id="IPR020846">
    <property type="entry name" value="MFS_dom"/>
</dbReference>
<dbReference type="OrthoDB" id="6499973at2759"/>
<evidence type="ECO:0000313" key="6">
    <source>
        <dbReference type="EMBL" id="KAF1842216.1"/>
    </source>
</evidence>
<sequence>MDPTANPAVQLQHLPTSSDGRALAEPDEIWDGLRRTVSKMTGRSKLESEEKHHSNHQETGIRSPGRTRSQRTRSQRTRTLDAQDEESAIPIVDAEDDFPEGGLRAWLVVASAWLLLFPSFGFMVSIGTLQDYWSQNQLSNMTARDIGWIPSVLVYLSLALGIWVGPLFDRYGPRWIALTGSVGFLLMIFFLAECKTFWQMLLCCGVLGGVSGAMLTTTSLAAVAHWFKERRGLTQGIAMMGSSCGGLTIPLMLRTTLPKYGYAWSLRIIGFVFLFCFIIGNILIKARIPPTAAAKKKAIISLSIYGDLRLSLFTISVFGFEVVLFGALGILPTYATLSTNFAPATGFNLIAVLNGVSCIGRLLPGYVADKIGRFNTLLIMIVFTLLWMLVLWLPLGTSSLAALYSFAALFGFGTGSWMALTPACVGQLCRADEFGRYYGSMYFIASLATLVCIPISGELVETVGPQPMVAFFCAILGLSLVSFLFSRWACLGRRWTVKVKV</sequence>
<dbReference type="RefSeq" id="XP_040784779.1">
    <property type="nucleotide sequence ID" value="XM_040934110.1"/>
</dbReference>
<accession>A0A9P4GB92</accession>
<dbReference type="InterPro" id="IPR050327">
    <property type="entry name" value="Proton-linked_MCT"/>
</dbReference>
<gene>
    <name evidence="6" type="ORF">K460DRAFT_370205</name>
</gene>
<feature type="region of interest" description="Disordered" evidence="3">
    <location>
        <begin position="1"/>
        <end position="86"/>
    </location>
</feature>
<keyword evidence="4" id="KW-1133">Transmembrane helix</keyword>
<comment type="caution">
    <text evidence="6">The sequence shown here is derived from an EMBL/GenBank/DDBJ whole genome shotgun (WGS) entry which is preliminary data.</text>
</comment>
<feature type="transmembrane region" description="Helical" evidence="4">
    <location>
        <begin position="437"/>
        <end position="456"/>
    </location>
</feature>
<dbReference type="Proteomes" id="UP000800039">
    <property type="component" value="Unassembled WGS sequence"/>
</dbReference>
<comment type="subcellular location">
    <subcellularLocation>
        <location evidence="1">Membrane</location>
        <topology evidence="1">Multi-pass membrane protein</topology>
    </subcellularLocation>
</comment>
<dbReference type="InterPro" id="IPR011701">
    <property type="entry name" value="MFS"/>
</dbReference>
<feature type="transmembrane region" description="Helical" evidence="4">
    <location>
        <begin position="308"/>
        <end position="335"/>
    </location>
</feature>
<evidence type="ECO:0000256" key="3">
    <source>
        <dbReference type="SAM" id="MobiDB-lite"/>
    </source>
</evidence>
<proteinExistence type="inferred from homology"/>
<evidence type="ECO:0000256" key="2">
    <source>
        <dbReference type="ARBA" id="ARBA00006727"/>
    </source>
</evidence>
<keyword evidence="4" id="KW-0472">Membrane</keyword>
<dbReference type="PROSITE" id="PS50850">
    <property type="entry name" value="MFS"/>
    <property type="match status" value="1"/>
</dbReference>
<evidence type="ECO:0000256" key="4">
    <source>
        <dbReference type="SAM" id="Phobius"/>
    </source>
</evidence>
<feature type="compositionally biased region" description="Polar residues" evidence="3">
    <location>
        <begin position="7"/>
        <end position="19"/>
    </location>
</feature>
<feature type="domain" description="Major facilitator superfamily (MFS) profile" evidence="5">
    <location>
        <begin position="105"/>
        <end position="494"/>
    </location>
</feature>
<name>A0A9P4GB92_9PLEO</name>
<protein>
    <submittedName>
        <fullName evidence="6">MFS general substrate transporter</fullName>
    </submittedName>
</protein>
<feature type="transmembrane region" description="Helical" evidence="4">
    <location>
        <begin position="265"/>
        <end position="288"/>
    </location>
</feature>
<feature type="compositionally biased region" description="Basic and acidic residues" evidence="3">
    <location>
        <begin position="44"/>
        <end position="56"/>
    </location>
</feature>
<reference evidence="6" key="1">
    <citation type="submission" date="2020-01" db="EMBL/GenBank/DDBJ databases">
        <authorList>
            <consortium name="DOE Joint Genome Institute"/>
            <person name="Haridas S."/>
            <person name="Albert R."/>
            <person name="Binder M."/>
            <person name="Bloem J."/>
            <person name="Labutti K."/>
            <person name="Salamov A."/>
            <person name="Andreopoulos B."/>
            <person name="Baker S.E."/>
            <person name="Barry K."/>
            <person name="Bills G."/>
            <person name="Bluhm B.H."/>
            <person name="Cannon C."/>
            <person name="Castanera R."/>
            <person name="Culley D.E."/>
            <person name="Daum C."/>
            <person name="Ezra D."/>
            <person name="Gonzalez J.B."/>
            <person name="Henrissat B."/>
            <person name="Kuo A."/>
            <person name="Liang C."/>
            <person name="Lipzen A."/>
            <person name="Lutzoni F."/>
            <person name="Magnuson J."/>
            <person name="Mondo S."/>
            <person name="Nolan M."/>
            <person name="Ohm R."/>
            <person name="Pangilinan J."/>
            <person name="Park H.-J."/>
            <person name="Ramirez L."/>
            <person name="Alfaro M."/>
            <person name="Sun H."/>
            <person name="Tritt A."/>
            <person name="Yoshinaga Y."/>
            <person name="Zwiers L.-H."/>
            <person name="Turgeon B.G."/>
            <person name="Goodwin S.B."/>
            <person name="Spatafora J.W."/>
            <person name="Crous P.W."/>
            <person name="Grigoriev I.V."/>
        </authorList>
    </citation>
    <scope>NUCLEOTIDE SEQUENCE</scope>
    <source>
        <strain evidence="6">CBS 394.84</strain>
    </source>
</reference>
<feature type="transmembrane region" description="Helical" evidence="4">
    <location>
        <begin position="375"/>
        <end position="395"/>
    </location>
</feature>
<dbReference type="PANTHER" id="PTHR11360">
    <property type="entry name" value="MONOCARBOXYLATE TRANSPORTER"/>
    <property type="match status" value="1"/>
</dbReference>
<organism evidence="6 7">
    <name type="scientific">Cucurbitaria berberidis CBS 394.84</name>
    <dbReference type="NCBI Taxonomy" id="1168544"/>
    <lineage>
        <taxon>Eukaryota</taxon>
        <taxon>Fungi</taxon>
        <taxon>Dikarya</taxon>
        <taxon>Ascomycota</taxon>
        <taxon>Pezizomycotina</taxon>
        <taxon>Dothideomycetes</taxon>
        <taxon>Pleosporomycetidae</taxon>
        <taxon>Pleosporales</taxon>
        <taxon>Pleosporineae</taxon>
        <taxon>Cucurbitariaceae</taxon>
        <taxon>Cucurbitaria</taxon>
    </lineage>
</organism>
<evidence type="ECO:0000256" key="1">
    <source>
        <dbReference type="ARBA" id="ARBA00004141"/>
    </source>
</evidence>
<dbReference type="PANTHER" id="PTHR11360:SF230">
    <property type="entry name" value="MONOCARBOXYLATE TRANSPORTER, PUTATIVE (AFU_ORTHOLOGUE AFUA_2G12790)-RELATED"/>
    <property type="match status" value="1"/>
</dbReference>
<feature type="transmembrane region" description="Helical" evidence="4">
    <location>
        <begin position="198"/>
        <end position="224"/>
    </location>
</feature>
<comment type="similarity">
    <text evidence="2">Belongs to the major facilitator superfamily. Monocarboxylate porter (TC 2.A.1.13) family.</text>
</comment>
<keyword evidence="4" id="KW-0812">Transmembrane</keyword>
<feature type="transmembrane region" description="Helical" evidence="4">
    <location>
        <begin position="468"/>
        <end position="490"/>
    </location>
</feature>
<feature type="transmembrane region" description="Helical" evidence="4">
    <location>
        <begin position="146"/>
        <end position="168"/>
    </location>
</feature>
<dbReference type="GeneID" id="63851361"/>
<evidence type="ECO:0000259" key="5">
    <source>
        <dbReference type="PROSITE" id="PS50850"/>
    </source>
</evidence>
<keyword evidence="7" id="KW-1185">Reference proteome</keyword>
<dbReference type="GO" id="GO:0022857">
    <property type="term" value="F:transmembrane transporter activity"/>
    <property type="evidence" value="ECO:0007669"/>
    <property type="project" value="InterPro"/>
</dbReference>
<feature type="transmembrane region" description="Helical" evidence="4">
    <location>
        <begin position="341"/>
        <end position="363"/>
    </location>
</feature>
<dbReference type="EMBL" id="ML976618">
    <property type="protein sequence ID" value="KAF1842216.1"/>
    <property type="molecule type" value="Genomic_DNA"/>
</dbReference>
<dbReference type="AlphaFoldDB" id="A0A9P4GB92"/>
<dbReference type="SUPFAM" id="SSF103473">
    <property type="entry name" value="MFS general substrate transporter"/>
    <property type="match status" value="1"/>
</dbReference>
<dbReference type="GO" id="GO:0016020">
    <property type="term" value="C:membrane"/>
    <property type="evidence" value="ECO:0007669"/>
    <property type="project" value="UniProtKB-SubCell"/>
</dbReference>
<dbReference type="InterPro" id="IPR036259">
    <property type="entry name" value="MFS_trans_sf"/>
</dbReference>
<dbReference type="Gene3D" id="1.20.1250.20">
    <property type="entry name" value="MFS general substrate transporter like domains"/>
    <property type="match status" value="1"/>
</dbReference>
<evidence type="ECO:0000313" key="7">
    <source>
        <dbReference type="Proteomes" id="UP000800039"/>
    </source>
</evidence>
<feature type="transmembrane region" description="Helical" evidence="4">
    <location>
        <begin position="401"/>
        <end position="425"/>
    </location>
</feature>